<dbReference type="SUPFAM" id="SSF56281">
    <property type="entry name" value="Metallo-hydrolase/oxidoreductase"/>
    <property type="match status" value="1"/>
</dbReference>
<reference evidence="3" key="2">
    <citation type="submission" date="2015-01" db="EMBL/GenBank/DDBJ databases">
        <title>Evolutionary Origins and Diversification of the Mycorrhizal Mutualists.</title>
        <authorList>
            <consortium name="DOE Joint Genome Institute"/>
            <consortium name="Mycorrhizal Genomics Consortium"/>
            <person name="Kohler A."/>
            <person name="Kuo A."/>
            <person name="Nagy L.G."/>
            <person name="Floudas D."/>
            <person name="Copeland A."/>
            <person name="Barry K.W."/>
            <person name="Cichocki N."/>
            <person name="Veneault-Fourrey C."/>
            <person name="LaButti K."/>
            <person name="Lindquist E.A."/>
            <person name="Lipzen A."/>
            <person name="Lundell T."/>
            <person name="Morin E."/>
            <person name="Murat C."/>
            <person name="Riley R."/>
            <person name="Ohm R."/>
            <person name="Sun H."/>
            <person name="Tunlid A."/>
            <person name="Henrissat B."/>
            <person name="Grigoriev I.V."/>
            <person name="Hibbett D.S."/>
            <person name="Martin F."/>
        </authorList>
    </citation>
    <scope>NUCLEOTIDE SEQUENCE [LARGE SCALE GENOMIC DNA]</scope>
    <source>
        <strain evidence="3">h7</strain>
    </source>
</reference>
<dbReference type="HOGENOM" id="CLU_031317_4_2_1"/>
<accession>A0A0C3CYM3</accession>
<evidence type="ECO:0008006" key="4">
    <source>
        <dbReference type="Google" id="ProtNLM"/>
    </source>
</evidence>
<dbReference type="PANTHER" id="PTHR46018:SF2">
    <property type="entry name" value="ZINC PHOSPHODIESTERASE ELAC PROTEIN 1"/>
    <property type="match status" value="1"/>
</dbReference>
<evidence type="ECO:0000256" key="1">
    <source>
        <dbReference type="SAM" id="MobiDB-lite"/>
    </source>
</evidence>
<dbReference type="Gene3D" id="3.60.15.10">
    <property type="entry name" value="Ribonuclease Z/Hydroxyacylglutathione hydrolase-like"/>
    <property type="match status" value="1"/>
</dbReference>
<dbReference type="EMBL" id="KN831768">
    <property type="protein sequence ID" value="KIM48946.1"/>
    <property type="molecule type" value="Genomic_DNA"/>
</dbReference>
<dbReference type="Proteomes" id="UP000053424">
    <property type="component" value="Unassembled WGS sequence"/>
</dbReference>
<sequence length="421" mass="46016">MSDTFLGTSSGGGPSESRNCSSLVCDMLADQSLWMVDCAEGTTRQFALQPHYTKPHVRIHYVSKIFITHMHADHIMGIVPFLRNVLLPPPAGHSSHPASSLPKPPKVQIYGPAGLRLFVRQIMKMTLTRTLENYVVHELLTAEDTTTPCDPPSINSASSVAEPNILHCNEVAGQDIYASPDGLWRAIAQGNGKISKIVVDAGPIHHRDPCIGYTFSEIQFPSRKLVILGDTYDPAPILPLCINPPPSLLIHEATDSHISHHADPSGKLSRRTAGEVHQKALSRGHSVPEMAGAFAKQVDAQDLVLNHIGGRFPAPRNPQDRARHKIINDIGKKASEAWGKGRHVAVAYDFLRVNVPFNNVNPTSSLSTLNRHHGQVGVLEAELEVLVAVSVESVEVEASTSNRSARSREDSDITGNKRRRW</sequence>
<dbReference type="STRING" id="686832.A0A0C3CYM3"/>
<feature type="region of interest" description="Disordered" evidence="1">
    <location>
        <begin position="398"/>
        <end position="421"/>
    </location>
</feature>
<evidence type="ECO:0000313" key="2">
    <source>
        <dbReference type="EMBL" id="KIM48946.1"/>
    </source>
</evidence>
<dbReference type="GO" id="GO:0042781">
    <property type="term" value="F:3'-tRNA processing endoribonuclease activity"/>
    <property type="evidence" value="ECO:0007669"/>
    <property type="project" value="TreeGrafter"/>
</dbReference>
<reference evidence="2 3" key="1">
    <citation type="submission" date="2014-04" db="EMBL/GenBank/DDBJ databases">
        <authorList>
            <consortium name="DOE Joint Genome Institute"/>
            <person name="Kuo A."/>
            <person name="Gay G."/>
            <person name="Dore J."/>
            <person name="Kohler A."/>
            <person name="Nagy L.G."/>
            <person name="Floudas D."/>
            <person name="Copeland A."/>
            <person name="Barry K.W."/>
            <person name="Cichocki N."/>
            <person name="Veneault-Fourrey C."/>
            <person name="LaButti K."/>
            <person name="Lindquist E.A."/>
            <person name="Lipzen A."/>
            <person name="Lundell T."/>
            <person name="Morin E."/>
            <person name="Murat C."/>
            <person name="Sun H."/>
            <person name="Tunlid A."/>
            <person name="Henrissat B."/>
            <person name="Grigoriev I.V."/>
            <person name="Hibbett D.S."/>
            <person name="Martin F."/>
            <person name="Nordberg H.P."/>
            <person name="Cantor M.N."/>
            <person name="Hua S.X."/>
        </authorList>
    </citation>
    <scope>NUCLEOTIDE SEQUENCE [LARGE SCALE GENOMIC DNA]</scope>
    <source>
        <strain evidence="3">h7</strain>
    </source>
</reference>
<evidence type="ECO:0000313" key="3">
    <source>
        <dbReference type="Proteomes" id="UP000053424"/>
    </source>
</evidence>
<keyword evidence="3" id="KW-1185">Reference proteome</keyword>
<dbReference type="GO" id="GO:0005634">
    <property type="term" value="C:nucleus"/>
    <property type="evidence" value="ECO:0007669"/>
    <property type="project" value="TreeGrafter"/>
</dbReference>
<proteinExistence type="predicted"/>
<dbReference type="InterPro" id="IPR036866">
    <property type="entry name" value="RibonucZ/Hydroxyglut_hydro"/>
</dbReference>
<gene>
    <name evidence="2" type="ORF">M413DRAFT_438123</name>
</gene>
<dbReference type="PANTHER" id="PTHR46018">
    <property type="entry name" value="ZINC PHOSPHODIESTERASE ELAC PROTEIN 1"/>
    <property type="match status" value="1"/>
</dbReference>
<protein>
    <recommendedName>
        <fullName evidence="4">Metallo-beta-lactamase domain-containing protein</fullName>
    </recommendedName>
</protein>
<dbReference type="AlphaFoldDB" id="A0A0C3CYM3"/>
<organism evidence="2 3">
    <name type="scientific">Hebeloma cylindrosporum</name>
    <dbReference type="NCBI Taxonomy" id="76867"/>
    <lineage>
        <taxon>Eukaryota</taxon>
        <taxon>Fungi</taxon>
        <taxon>Dikarya</taxon>
        <taxon>Basidiomycota</taxon>
        <taxon>Agaricomycotina</taxon>
        <taxon>Agaricomycetes</taxon>
        <taxon>Agaricomycetidae</taxon>
        <taxon>Agaricales</taxon>
        <taxon>Agaricineae</taxon>
        <taxon>Hymenogastraceae</taxon>
        <taxon>Hebeloma</taxon>
    </lineage>
</organism>
<dbReference type="OrthoDB" id="527344at2759"/>
<name>A0A0C3CYM3_HEBCY</name>